<keyword evidence="2" id="KW-1185">Reference proteome</keyword>
<evidence type="ECO:0000313" key="1">
    <source>
        <dbReference type="EMBL" id="KAJ7547567.1"/>
    </source>
</evidence>
<name>A0ACC2CZZ0_DIPCM</name>
<gene>
    <name evidence="1" type="ORF">O6H91_08G092400</name>
</gene>
<dbReference type="Proteomes" id="UP001162992">
    <property type="component" value="Chromosome 8"/>
</dbReference>
<reference evidence="2" key="1">
    <citation type="journal article" date="2024" name="Proc. Natl. Acad. Sci. U.S.A.">
        <title>Extraordinary preservation of gene collinearity over three hundred million years revealed in homosporous lycophytes.</title>
        <authorList>
            <person name="Li C."/>
            <person name="Wickell D."/>
            <person name="Kuo L.Y."/>
            <person name="Chen X."/>
            <person name="Nie B."/>
            <person name="Liao X."/>
            <person name="Peng D."/>
            <person name="Ji J."/>
            <person name="Jenkins J."/>
            <person name="Williams M."/>
            <person name="Shu S."/>
            <person name="Plott C."/>
            <person name="Barry K."/>
            <person name="Rajasekar S."/>
            <person name="Grimwood J."/>
            <person name="Han X."/>
            <person name="Sun S."/>
            <person name="Hou Z."/>
            <person name="He W."/>
            <person name="Dai G."/>
            <person name="Sun C."/>
            <person name="Schmutz J."/>
            <person name="Leebens-Mack J.H."/>
            <person name="Li F.W."/>
            <person name="Wang L."/>
        </authorList>
    </citation>
    <scope>NUCLEOTIDE SEQUENCE [LARGE SCALE GENOMIC DNA]</scope>
    <source>
        <strain evidence="2">cv. PW_Plant_1</strain>
    </source>
</reference>
<proteinExistence type="predicted"/>
<comment type="caution">
    <text evidence="1">The sequence shown here is derived from an EMBL/GenBank/DDBJ whole genome shotgun (WGS) entry which is preliminary data.</text>
</comment>
<sequence>MDLSSGRSRRLLQEYGRDSKHQRQQQEQEEELHLPRWLQTTRYPLHSEVSATPIDSTGFPPYSAPRVLHSNGIGHRDGYAAVPYLPSSALHRDRVPSIGHHLISADDPVRSILSTLPSSKDTVTLAYDYARTSSDISGSLAAQARSNISRYGQSSNPIASLEVREARLSLIDRYGSALPMQSTAVPVDGYRSSDIPSVSGLLQRPSMALQSRFYGQREVSPVRTMKSHRPQKKRALAPTGVIEKKKKGEQRKNVAGQKKGGEQKKEGVELNKEEQANGKVDTPVEGMIFGCNDKTKRECKRLQLFGLPSNHKNEVLRVVPGSKLFLFDYDSKHLTGIFEATCRGAIDIVPDAFKFSGSFPAQVRIKRVMKVPSLPMEKFKEAVPEVFYKEKKFKHELNSPQVAKLVEMFVSTKETAKA</sequence>
<evidence type="ECO:0000313" key="2">
    <source>
        <dbReference type="Proteomes" id="UP001162992"/>
    </source>
</evidence>
<accession>A0ACC2CZZ0</accession>
<dbReference type="EMBL" id="CM055099">
    <property type="protein sequence ID" value="KAJ7547567.1"/>
    <property type="molecule type" value="Genomic_DNA"/>
</dbReference>
<protein>
    <submittedName>
        <fullName evidence="1">Uncharacterized protein</fullName>
    </submittedName>
</protein>
<organism evidence="1 2">
    <name type="scientific">Diphasiastrum complanatum</name>
    <name type="common">Issler's clubmoss</name>
    <name type="synonym">Lycopodium complanatum</name>
    <dbReference type="NCBI Taxonomy" id="34168"/>
    <lineage>
        <taxon>Eukaryota</taxon>
        <taxon>Viridiplantae</taxon>
        <taxon>Streptophyta</taxon>
        <taxon>Embryophyta</taxon>
        <taxon>Tracheophyta</taxon>
        <taxon>Lycopodiopsida</taxon>
        <taxon>Lycopodiales</taxon>
        <taxon>Lycopodiaceae</taxon>
        <taxon>Lycopodioideae</taxon>
        <taxon>Diphasiastrum</taxon>
    </lineage>
</organism>